<reference evidence="7" key="1">
    <citation type="submission" date="2019-08" db="EMBL/GenBank/DDBJ databases">
        <authorList>
            <person name="Kucharzyk K."/>
            <person name="Murdoch R.W."/>
            <person name="Higgins S."/>
            <person name="Loffler F."/>
        </authorList>
    </citation>
    <scope>NUCLEOTIDE SEQUENCE</scope>
</reference>
<dbReference type="Pfam" id="PF18955">
    <property type="entry name" value="DUF5698"/>
    <property type="match status" value="1"/>
</dbReference>
<accession>A0A645CYQ0</accession>
<proteinExistence type="predicted"/>
<dbReference type="PANTHER" id="PTHR40060:SF1">
    <property type="entry name" value="UPF0316 PROTEIN YEBE"/>
    <property type="match status" value="1"/>
</dbReference>
<organism evidence="7">
    <name type="scientific">bioreactor metagenome</name>
    <dbReference type="NCBI Taxonomy" id="1076179"/>
    <lineage>
        <taxon>unclassified sequences</taxon>
        <taxon>metagenomes</taxon>
        <taxon>ecological metagenomes</taxon>
    </lineage>
</organism>
<evidence type="ECO:0000313" key="7">
    <source>
        <dbReference type="EMBL" id="MPM82340.1"/>
    </source>
</evidence>
<evidence type="ECO:0000256" key="1">
    <source>
        <dbReference type="ARBA" id="ARBA00022475"/>
    </source>
</evidence>
<dbReference type="NCBIfam" id="NF003191">
    <property type="entry name" value="PRK04164.1-2"/>
    <property type="match status" value="1"/>
</dbReference>
<sequence>MFTTESLLLALVIFLARVFDVSLGTLRHAMIIRGKRFVTFVIAFLESLIWVFAVSKVLNDLSDPLTAFAFALGFATGTFVGMTLENLLKIGDQVVKVFSTQGREVAKNLRDAGFRVTEFQGQGRDGQVILLFVQVKRRDAKKVLQRSRAIDKNCYLVVEDIRWRQNALL</sequence>
<evidence type="ECO:0000256" key="5">
    <source>
        <dbReference type="SAM" id="Phobius"/>
    </source>
</evidence>
<feature type="domain" description="DUF5698" evidence="6">
    <location>
        <begin position="25"/>
        <end position="82"/>
    </location>
</feature>
<gene>
    <name evidence="7" type="ORF">SDC9_129401</name>
</gene>
<dbReference type="InterPro" id="IPR044035">
    <property type="entry name" value="DUF5698"/>
</dbReference>
<keyword evidence="4 5" id="KW-0472">Membrane</keyword>
<protein>
    <recommendedName>
        <fullName evidence="6">DUF5698 domain-containing protein</fullName>
    </recommendedName>
</protein>
<comment type="caution">
    <text evidence="7">The sequence shown here is derived from an EMBL/GenBank/DDBJ whole genome shotgun (WGS) entry which is preliminary data.</text>
</comment>
<keyword evidence="3 5" id="KW-1133">Transmembrane helix</keyword>
<feature type="transmembrane region" description="Helical" evidence="5">
    <location>
        <begin position="67"/>
        <end position="88"/>
    </location>
</feature>
<dbReference type="EMBL" id="VSSQ01031448">
    <property type="protein sequence ID" value="MPM82340.1"/>
    <property type="molecule type" value="Genomic_DNA"/>
</dbReference>
<keyword evidence="2 5" id="KW-0812">Transmembrane</keyword>
<evidence type="ECO:0000256" key="2">
    <source>
        <dbReference type="ARBA" id="ARBA00022692"/>
    </source>
</evidence>
<keyword evidence="1" id="KW-1003">Cell membrane</keyword>
<evidence type="ECO:0000259" key="6">
    <source>
        <dbReference type="Pfam" id="PF18955"/>
    </source>
</evidence>
<name>A0A645CYQ0_9ZZZZ</name>
<dbReference type="CDD" id="cd16381">
    <property type="entry name" value="YitT_C_like_1"/>
    <property type="match status" value="1"/>
</dbReference>
<evidence type="ECO:0000256" key="4">
    <source>
        <dbReference type="ARBA" id="ARBA00023136"/>
    </source>
</evidence>
<evidence type="ECO:0000256" key="3">
    <source>
        <dbReference type="ARBA" id="ARBA00022989"/>
    </source>
</evidence>
<dbReference type="AlphaFoldDB" id="A0A645CYQ0"/>
<feature type="transmembrane region" description="Helical" evidence="5">
    <location>
        <begin position="37"/>
        <end position="55"/>
    </location>
</feature>
<dbReference type="PANTHER" id="PTHR40060">
    <property type="entry name" value="UPF0316 PROTEIN YEBE"/>
    <property type="match status" value="1"/>
</dbReference>
<dbReference type="InterPro" id="IPR022930">
    <property type="entry name" value="UPF0316"/>
</dbReference>